<dbReference type="InterPro" id="IPR050531">
    <property type="entry name" value="SdhE_FAD_assembly_factor"/>
</dbReference>
<protein>
    <recommendedName>
        <fullName evidence="3">FAD assembly factor SdhE</fullName>
    </recommendedName>
</protein>
<evidence type="ECO:0000256" key="1">
    <source>
        <dbReference type="ARBA" id="ARBA00004496"/>
    </source>
</evidence>
<dbReference type="Gene3D" id="1.10.150.250">
    <property type="entry name" value="Flavinator of succinate dehydrogenase"/>
    <property type="match status" value="1"/>
</dbReference>
<keyword evidence="7" id="KW-1185">Reference proteome</keyword>
<dbReference type="STRING" id="555778.Hneap_2360"/>
<name>D0KX49_HALNC</name>
<evidence type="ECO:0000256" key="3">
    <source>
        <dbReference type="ARBA" id="ARBA00019418"/>
    </source>
</evidence>
<gene>
    <name evidence="6" type="ordered locus">Hneap_2360</name>
</gene>
<dbReference type="PANTHER" id="PTHR39585">
    <property type="entry name" value="FAD ASSEMBLY FACTOR SDHE"/>
    <property type="match status" value="1"/>
</dbReference>
<keyword evidence="5" id="KW-0143">Chaperone</keyword>
<dbReference type="InterPro" id="IPR036714">
    <property type="entry name" value="SDH_sf"/>
</dbReference>
<comment type="similarity">
    <text evidence="2">Belongs to the SdhE FAD assembly factor family.</text>
</comment>
<dbReference type="InterPro" id="IPR005631">
    <property type="entry name" value="SDH"/>
</dbReference>
<sequence length="82" mass="9652">MTALIAEEDISRIRWHCRRGMLELDMVLARFLEEHIDRLATPQWQEFERLVALEDQVLWQRITATAVTDSTVERLLRGCIVS</sequence>
<dbReference type="PANTHER" id="PTHR39585:SF1">
    <property type="entry name" value="FAD ASSEMBLY FACTOR SDHE"/>
    <property type="match status" value="1"/>
</dbReference>
<dbReference type="RefSeq" id="WP_012825200.1">
    <property type="nucleotide sequence ID" value="NC_013422.1"/>
</dbReference>
<keyword evidence="4" id="KW-0963">Cytoplasm</keyword>
<organism evidence="6 7">
    <name type="scientific">Halothiobacillus neapolitanus (strain ATCC 23641 / DSM 15147 / CIP 104769 / NCIMB 8539 / c2)</name>
    <name type="common">Thiobacillus neapolitanus</name>
    <dbReference type="NCBI Taxonomy" id="555778"/>
    <lineage>
        <taxon>Bacteria</taxon>
        <taxon>Pseudomonadati</taxon>
        <taxon>Pseudomonadota</taxon>
        <taxon>Gammaproteobacteria</taxon>
        <taxon>Chromatiales</taxon>
        <taxon>Halothiobacillaceae</taxon>
        <taxon>Halothiobacillus</taxon>
    </lineage>
</organism>
<comment type="subcellular location">
    <subcellularLocation>
        <location evidence="1">Cytoplasm</location>
    </subcellularLocation>
</comment>
<dbReference type="AlphaFoldDB" id="D0KX49"/>
<evidence type="ECO:0000256" key="2">
    <source>
        <dbReference type="ARBA" id="ARBA00008571"/>
    </source>
</evidence>
<reference evidence="6 7" key="1">
    <citation type="submission" date="2009-10" db="EMBL/GenBank/DDBJ databases">
        <title>Complete sequence of Halothiobacillus neapolitanus c2.</title>
        <authorList>
            <consortium name="US DOE Joint Genome Institute"/>
            <person name="Lucas S."/>
            <person name="Copeland A."/>
            <person name="Lapidus A."/>
            <person name="Glavina del Rio T."/>
            <person name="Tice H."/>
            <person name="Bruce D."/>
            <person name="Goodwin L."/>
            <person name="Pitluck S."/>
            <person name="Davenport K."/>
            <person name="Brettin T."/>
            <person name="Detter J.C."/>
            <person name="Han C."/>
            <person name="Tapia R."/>
            <person name="Larimer F."/>
            <person name="Land M."/>
            <person name="Hauser L."/>
            <person name="Kyrpides N."/>
            <person name="Mikhailova N."/>
            <person name="Kerfeld C."/>
            <person name="Cannon G."/>
            <person name="Heinhort S."/>
        </authorList>
    </citation>
    <scope>NUCLEOTIDE SEQUENCE [LARGE SCALE GENOMIC DNA]</scope>
    <source>
        <strain evidence="7">ATCC 23641 / c2</strain>
    </source>
</reference>
<evidence type="ECO:0000256" key="5">
    <source>
        <dbReference type="ARBA" id="ARBA00023186"/>
    </source>
</evidence>
<dbReference type="GO" id="GO:0006105">
    <property type="term" value="P:succinate metabolic process"/>
    <property type="evidence" value="ECO:0007669"/>
    <property type="project" value="TreeGrafter"/>
</dbReference>
<dbReference type="EMBL" id="CP001801">
    <property type="protein sequence ID" value="ACX97169.1"/>
    <property type="molecule type" value="Genomic_DNA"/>
</dbReference>
<proteinExistence type="inferred from homology"/>
<dbReference type="Pfam" id="PF03937">
    <property type="entry name" value="Sdh5"/>
    <property type="match status" value="1"/>
</dbReference>
<dbReference type="KEGG" id="hna:Hneap_2360"/>
<dbReference type="GO" id="GO:0005737">
    <property type="term" value="C:cytoplasm"/>
    <property type="evidence" value="ECO:0007669"/>
    <property type="project" value="UniProtKB-SubCell"/>
</dbReference>
<evidence type="ECO:0000256" key="4">
    <source>
        <dbReference type="ARBA" id="ARBA00022490"/>
    </source>
</evidence>
<dbReference type="HOGENOM" id="CLU_103054_2_3_6"/>
<evidence type="ECO:0000313" key="6">
    <source>
        <dbReference type="EMBL" id="ACX97169.1"/>
    </source>
</evidence>
<evidence type="ECO:0000313" key="7">
    <source>
        <dbReference type="Proteomes" id="UP000009102"/>
    </source>
</evidence>
<dbReference type="eggNOG" id="COG2938">
    <property type="taxonomic scope" value="Bacteria"/>
</dbReference>
<dbReference type="Proteomes" id="UP000009102">
    <property type="component" value="Chromosome"/>
</dbReference>
<dbReference type="OrthoDB" id="9180899at2"/>
<accession>D0KX49</accession>
<dbReference type="SUPFAM" id="SSF109910">
    <property type="entry name" value="YgfY-like"/>
    <property type="match status" value="1"/>
</dbReference>